<sequence>MLPQTTSDERHDQARVAFSSVASARQLASVCVTTVQSLGSRYFADVALREAIASGLIAGPRIVAAGPQLTTSAGHAWSTGGEVEWLFIPAVGAR</sequence>
<evidence type="ECO:0000313" key="1">
    <source>
        <dbReference type="EMBL" id="RXW31453.1"/>
    </source>
</evidence>
<protein>
    <submittedName>
        <fullName evidence="1">Uncharacterized protein</fullName>
    </submittedName>
</protein>
<name>A0A4Q2EER2_9ACTN</name>
<dbReference type="OrthoDB" id="3514520at2"/>
<dbReference type="EMBL" id="PPCV01000009">
    <property type="protein sequence ID" value="RXW31453.1"/>
    <property type="molecule type" value="Genomic_DNA"/>
</dbReference>
<dbReference type="Proteomes" id="UP000290624">
    <property type="component" value="Unassembled WGS sequence"/>
</dbReference>
<proteinExistence type="predicted"/>
<accession>A0A4Q2EER2</accession>
<dbReference type="Gene3D" id="3.20.20.140">
    <property type="entry name" value="Metal-dependent hydrolases"/>
    <property type="match status" value="1"/>
</dbReference>
<organism evidence="1 2">
    <name type="scientific">Propioniciclava flava</name>
    <dbReference type="NCBI Taxonomy" id="2072026"/>
    <lineage>
        <taxon>Bacteria</taxon>
        <taxon>Bacillati</taxon>
        <taxon>Actinomycetota</taxon>
        <taxon>Actinomycetes</taxon>
        <taxon>Propionibacteriales</taxon>
        <taxon>Propionibacteriaceae</taxon>
        <taxon>Propioniciclava</taxon>
    </lineage>
</organism>
<evidence type="ECO:0000313" key="2">
    <source>
        <dbReference type="Proteomes" id="UP000290624"/>
    </source>
</evidence>
<dbReference type="InterPro" id="IPR032466">
    <property type="entry name" value="Metal_Hydrolase"/>
</dbReference>
<dbReference type="RefSeq" id="WP_129459545.1">
    <property type="nucleotide sequence ID" value="NZ_PPCV01000009.1"/>
</dbReference>
<dbReference type="AlphaFoldDB" id="A0A4Q2EER2"/>
<keyword evidence="2" id="KW-1185">Reference proteome</keyword>
<gene>
    <name evidence="1" type="ORF">C1706_12385</name>
</gene>
<reference evidence="1 2" key="1">
    <citation type="submission" date="2018-01" db="EMBL/GenBank/DDBJ databases">
        <title>Lactibacter flavus gen. nov., sp. nov., a novel bacterium of the family Propionibacteriaceae isolated from raw milk and dairy products.</title>
        <authorList>
            <person name="Wenning M."/>
            <person name="Breitenwieser F."/>
            <person name="Huptas C."/>
            <person name="von Neubeck M."/>
            <person name="Busse H.-J."/>
            <person name="Scherer S."/>
        </authorList>
    </citation>
    <scope>NUCLEOTIDE SEQUENCE [LARGE SCALE GENOMIC DNA]</scope>
    <source>
        <strain evidence="1 2">VG341</strain>
    </source>
</reference>
<dbReference type="SUPFAM" id="SSF51556">
    <property type="entry name" value="Metallo-dependent hydrolases"/>
    <property type="match status" value="1"/>
</dbReference>
<comment type="caution">
    <text evidence="1">The sequence shown here is derived from an EMBL/GenBank/DDBJ whole genome shotgun (WGS) entry which is preliminary data.</text>
</comment>